<comment type="caution">
    <text evidence="1">The sequence shown here is derived from an EMBL/GenBank/DDBJ whole genome shotgun (WGS) entry which is preliminary data.</text>
</comment>
<keyword evidence="2" id="KW-1185">Reference proteome</keyword>
<sequence>MSFAMPQTVVVRAVIVEVDAHLLRESVRVLEGELITAIHHAHTGEFDGYDIGQGTLRLFMYGPSAELLFRSVESVLRHFPLTQGASVTLRQGPPGALFRVVRLGESPEIRPP</sequence>
<evidence type="ECO:0000313" key="2">
    <source>
        <dbReference type="Proteomes" id="UP001620408"/>
    </source>
</evidence>
<accession>A0ABW8K7Y8</accession>
<organism evidence="1 2">
    <name type="scientific">Dyella koreensis</name>
    <dbReference type="NCBI Taxonomy" id="311235"/>
    <lineage>
        <taxon>Bacteria</taxon>
        <taxon>Pseudomonadati</taxon>
        <taxon>Pseudomonadota</taxon>
        <taxon>Gammaproteobacteria</taxon>
        <taxon>Lysobacterales</taxon>
        <taxon>Rhodanobacteraceae</taxon>
        <taxon>Dyella</taxon>
    </lineage>
</organism>
<dbReference type="Proteomes" id="UP001620408">
    <property type="component" value="Unassembled WGS sequence"/>
</dbReference>
<dbReference type="EMBL" id="JADIKD010000012">
    <property type="protein sequence ID" value="MFK2919003.1"/>
    <property type="molecule type" value="Genomic_DNA"/>
</dbReference>
<gene>
    <name evidence="1" type="ORF">ISS97_17160</name>
</gene>
<reference evidence="1 2" key="1">
    <citation type="submission" date="2020-10" db="EMBL/GenBank/DDBJ databases">
        <title>Phylogeny of dyella-like bacteria.</title>
        <authorList>
            <person name="Fu J."/>
        </authorList>
    </citation>
    <scope>NUCLEOTIDE SEQUENCE [LARGE SCALE GENOMIC DNA]</scope>
    <source>
        <strain evidence="1 2">BB4</strain>
    </source>
</reference>
<proteinExistence type="predicted"/>
<protein>
    <submittedName>
        <fullName evidence="1">Uncharacterized protein</fullName>
    </submittedName>
</protein>
<dbReference type="RefSeq" id="WP_379983371.1">
    <property type="nucleotide sequence ID" value="NZ_JADIKD010000012.1"/>
</dbReference>
<evidence type="ECO:0000313" key="1">
    <source>
        <dbReference type="EMBL" id="MFK2919003.1"/>
    </source>
</evidence>
<name>A0ABW8K7Y8_9GAMM</name>